<keyword evidence="1" id="KW-0472">Membrane</keyword>
<dbReference type="CDD" id="cd01949">
    <property type="entry name" value="GGDEF"/>
    <property type="match status" value="1"/>
</dbReference>
<dbReference type="NCBIfam" id="TIGR00254">
    <property type="entry name" value="GGDEF"/>
    <property type="match status" value="1"/>
</dbReference>
<dbReference type="GO" id="GO:0052621">
    <property type="term" value="F:diguanylate cyclase activity"/>
    <property type="evidence" value="ECO:0007669"/>
    <property type="project" value="TreeGrafter"/>
</dbReference>
<dbReference type="SMART" id="SM00267">
    <property type="entry name" value="GGDEF"/>
    <property type="match status" value="1"/>
</dbReference>
<reference evidence="4" key="1">
    <citation type="submission" date="2018-11" db="EMBL/GenBank/DDBJ databases">
        <title>Complete genome sequence of Paenibacillus sp. ML311-T8.</title>
        <authorList>
            <person name="Nam Y.-D."/>
            <person name="Kang J."/>
            <person name="Chung W.-H."/>
            <person name="Park Y.S."/>
        </authorList>
    </citation>
    <scope>NUCLEOTIDE SEQUENCE [LARGE SCALE GENOMIC DNA]</scope>
    <source>
        <strain evidence="4">ML311-T8</strain>
    </source>
</reference>
<feature type="transmembrane region" description="Helical" evidence="1">
    <location>
        <begin position="75"/>
        <end position="93"/>
    </location>
</feature>
<name>A0A6B8RMZ0_9BACL</name>
<sequence length="385" mass="43821">MNPSELFTGTISHIYSASLIIMILILMFIMSLSLFLNRRKKAYFSLTISLFIVIFQYALVITVEASTLHSALSEYLVSFLKVLSFILVNMGIYQLYNPSRMKQFLLFYGSVFLAFVISLLHFSVNNWFEGTQSQIEQMQDLGLDLYLLILVFICYFVVANRIGQTQKYRLGLTLYFFMHISHFINTYFLDSESRVFSGIANFLPVAYYAILFIILFERVVELLQTSYTNSITDGLTGLYNRRYFVSRVNQYVSNSVAVSVIFADIDNFKKLNDTKGHQKGDEALQQVATIMKEAAEEFGVCGRYGGEELVILVTDPETVTGELAEEIRKRVEKEAGVTISVGYSKLQPGITAEQLIKQADDAMYKAKSTGKNKVVKYIRPQSIQL</sequence>
<keyword evidence="4" id="KW-1185">Reference proteome</keyword>
<dbReference type="Pfam" id="PF00990">
    <property type="entry name" value="GGDEF"/>
    <property type="match status" value="1"/>
</dbReference>
<dbReference type="Proteomes" id="UP000426246">
    <property type="component" value="Chromosome"/>
</dbReference>
<feature type="transmembrane region" description="Helical" evidence="1">
    <location>
        <begin position="195"/>
        <end position="216"/>
    </location>
</feature>
<feature type="transmembrane region" description="Helical" evidence="1">
    <location>
        <begin position="105"/>
        <end position="125"/>
    </location>
</feature>
<dbReference type="KEGG" id="ppsc:EHS13_22235"/>
<dbReference type="PROSITE" id="PS50887">
    <property type="entry name" value="GGDEF"/>
    <property type="match status" value="1"/>
</dbReference>
<accession>A0A6B8RMZ0</accession>
<dbReference type="GO" id="GO:0005886">
    <property type="term" value="C:plasma membrane"/>
    <property type="evidence" value="ECO:0007669"/>
    <property type="project" value="TreeGrafter"/>
</dbReference>
<keyword evidence="1" id="KW-1133">Transmembrane helix</keyword>
<dbReference type="InterPro" id="IPR000160">
    <property type="entry name" value="GGDEF_dom"/>
</dbReference>
<dbReference type="InterPro" id="IPR050469">
    <property type="entry name" value="Diguanylate_Cyclase"/>
</dbReference>
<evidence type="ECO:0000313" key="4">
    <source>
        <dbReference type="Proteomes" id="UP000426246"/>
    </source>
</evidence>
<organism evidence="3 4">
    <name type="scientific">Paenibacillus psychroresistens</name>
    <dbReference type="NCBI Taxonomy" id="1778678"/>
    <lineage>
        <taxon>Bacteria</taxon>
        <taxon>Bacillati</taxon>
        <taxon>Bacillota</taxon>
        <taxon>Bacilli</taxon>
        <taxon>Bacillales</taxon>
        <taxon>Paenibacillaceae</taxon>
        <taxon>Paenibacillus</taxon>
    </lineage>
</organism>
<evidence type="ECO:0000313" key="3">
    <source>
        <dbReference type="EMBL" id="QGQ97409.1"/>
    </source>
</evidence>
<dbReference type="InterPro" id="IPR029787">
    <property type="entry name" value="Nucleotide_cyclase"/>
</dbReference>
<dbReference type="OrthoDB" id="9759607at2"/>
<dbReference type="InterPro" id="IPR043128">
    <property type="entry name" value="Rev_trsase/Diguanyl_cyclase"/>
</dbReference>
<gene>
    <name evidence="3" type="ORF">EHS13_22235</name>
</gene>
<dbReference type="PANTHER" id="PTHR45138:SF9">
    <property type="entry name" value="DIGUANYLATE CYCLASE DGCM-RELATED"/>
    <property type="match status" value="1"/>
</dbReference>
<dbReference type="SUPFAM" id="SSF55073">
    <property type="entry name" value="Nucleotide cyclase"/>
    <property type="match status" value="1"/>
</dbReference>
<dbReference type="EMBL" id="CP034235">
    <property type="protein sequence ID" value="QGQ97409.1"/>
    <property type="molecule type" value="Genomic_DNA"/>
</dbReference>
<feature type="domain" description="GGDEF" evidence="2">
    <location>
        <begin position="256"/>
        <end position="379"/>
    </location>
</feature>
<feature type="transmembrane region" description="Helical" evidence="1">
    <location>
        <begin position="145"/>
        <end position="163"/>
    </location>
</feature>
<proteinExistence type="predicted"/>
<dbReference type="RefSeq" id="WP_155702513.1">
    <property type="nucleotide sequence ID" value="NZ_CP034235.1"/>
</dbReference>
<dbReference type="PANTHER" id="PTHR45138">
    <property type="entry name" value="REGULATORY COMPONENTS OF SENSORY TRANSDUCTION SYSTEM"/>
    <property type="match status" value="1"/>
</dbReference>
<feature type="transmembrane region" description="Helical" evidence="1">
    <location>
        <begin position="170"/>
        <end position="189"/>
    </location>
</feature>
<feature type="transmembrane region" description="Helical" evidence="1">
    <location>
        <begin position="12"/>
        <end position="36"/>
    </location>
</feature>
<evidence type="ECO:0000259" key="2">
    <source>
        <dbReference type="PROSITE" id="PS50887"/>
    </source>
</evidence>
<dbReference type="AlphaFoldDB" id="A0A6B8RMZ0"/>
<keyword evidence="1" id="KW-0812">Transmembrane</keyword>
<dbReference type="GO" id="GO:0043709">
    <property type="term" value="P:cell adhesion involved in single-species biofilm formation"/>
    <property type="evidence" value="ECO:0007669"/>
    <property type="project" value="TreeGrafter"/>
</dbReference>
<protein>
    <submittedName>
        <fullName evidence="3">GGDEF domain-containing protein</fullName>
    </submittedName>
</protein>
<feature type="transmembrane region" description="Helical" evidence="1">
    <location>
        <begin position="43"/>
        <end position="63"/>
    </location>
</feature>
<dbReference type="Gene3D" id="3.30.70.270">
    <property type="match status" value="1"/>
</dbReference>
<dbReference type="GO" id="GO:1902201">
    <property type="term" value="P:negative regulation of bacterial-type flagellum-dependent cell motility"/>
    <property type="evidence" value="ECO:0007669"/>
    <property type="project" value="TreeGrafter"/>
</dbReference>
<evidence type="ECO:0000256" key="1">
    <source>
        <dbReference type="SAM" id="Phobius"/>
    </source>
</evidence>
<dbReference type="FunFam" id="3.30.70.270:FF:000001">
    <property type="entry name" value="Diguanylate cyclase domain protein"/>
    <property type="match status" value="1"/>
</dbReference>